<keyword evidence="1" id="KW-1133">Transmembrane helix</keyword>
<sequence>MQRLIDYYISHAENSAIDYDRLAAILGGININVSTIHTSKPPSMQYIKKIINYYIEHDYNITHHIFGGGATVNNTRSKRFSFSGLFESSVLAICRPILHIIHEFFIEILEPILIRIFDILTDLAVPLAETIFHLLSTLFEHISKQLSVHFSEESLLIFFENLLKSLFKLMHKLLDKIINTMFELNSSYKILETVILFLIMFYIFRAYIISIIITLTTIILLGIERTESHNILVILIVIFLSLRFLSSD</sequence>
<proteinExistence type="predicted"/>
<evidence type="ECO:0000256" key="1">
    <source>
        <dbReference type="SAM" id="Phobius"/>
    </source>
</evidence>
<protein>
    <submittedName>
        <fullName evidence="2">Uncharacterized protein</fullName>
    </submittedName>
</protein>
<evidence type="ECO:0000313" key="2">
    <source>
        <dbReference type="EMBL" id="BBQ04463.1"/>
    </source>
</evidence>
<keyword evidence="1" id="KW-0472">Membrane</keyword>
<organism evidence="2">
    <name type="scientific">Culex pseudovishnui negev-like virus</name>
    <dbReference type="NCBI Taxonomy" id="2682815"/>
    <lineage>
        <taxon>Viruses</taxon>
        <taxon>Riboviria</taxon>
        <taxon>Negevirus</taxon>
    </lineage>
</organism>
<feature type="transmembrane region" description="Helical" evidence="1">
    <location>
        <begin position="194"/>
        <end position="223"/>
    </location>
</feature>
<name>A0A6F8PYI6_9VIRU</name>
<dbReference type="EMBL" id="LC512731">
    <property type="protein sequence ID" value="BBQ04463.1"/>
    <property type="molecule type" value="Genomic_RNA"/>
</dbReference>
<feature type="transmembrane region" description="Helical" evidence="1">
    <location>
        <begin position="229"/>
        <end position="246"/>
    </location>
</feature>
<accession>A0A6F8PYI6</accession>
<keyword evidence="1" id="KW-0812">Transmembrane</keyword>
<reference evidence="2" key="1">
    <citation type="journal article" date="2020" name="Viruses">
        <title>Deciphering the Virome of Culex vishnui Subgroup Mosquitoes, the Major Vectors of Japanese Encephalitis, in Japan.</title>
        <authorList>
            <person name="Faizah A.N."/>
            <person name="Kobayashi D."/>
            <person name="Isawa H."/>
            <person name="Amoa-Bosompem M."/>
            <person name="Murota K."/>
            <person name="Higa Y."/>
            <person name="Futami K."/>
            <person name="Shimada S."/>
            <person name="Kim K.S."/>
            <person name="Itokawa K."/>
            <person name="Watanabe M."/>
            <person name="Tsuda Y."/>
            <person name="Minakawa N."/>
            <person name="Miura K."/>
            <person name="Hirayama K."/>
            <person name="Sawabe K."/>
        </authorList>
    </citation>
    <scope>NUCLEOTIDE SEQUENCE</scope>
    <source>
        <strain evidence="2">17CxNGK-Cps2-1462</strain>
    </source>
</reference>